<accession>A0A1J5R7P2</accession>
<organism evidence="2">
    <name type="scientific">mine drainage metagenome</name>
    <dbReference type="NCBI Taxonomy" id="410659"/>
    <lineage>
        <taxon>unclassified sequences</taxon>
        <taxon>metagenomes</taxon>
        <taxon>ecological metagenomes</taxon>
    </lineage>
</organism>
<keyword evidence="1" id="KW-1133">Transmembrane helix</keyword>
<feature type="transmembrane region" description="Helical" evidence="1">
    <location>
        <begin position="68"/>
        <end position="89"/>
    </location>
</feature>
<sequence>MVALSLDTCCRFISWLAIRSASCCNVLDELSDAVVELLLDTVLAAAMVPVDDADADGGGGGPMAETPLLVVSLPVALLAPLAAFCRALLRSCRKLAIRLLPLRVLAVVELADTELSDSMPPSPSPSPW</sequence>
<dbReference type="AlphaFoldDB" id="A0A1J5R7P2"/>
<evidence type="ECO:0000256" key="1">
    <source>
        <dbReference type="SAM" id="Phobius"/>
    </source>
</evidence>
<reference evidence="2" key="1">
    <citation type="submission" date="2016-10" db="EMBL/GenBank/DDBJ databases">
        <title>Sequence of Gallionella enrichment culture.</title>
        <authorList>
            <person name="Poehlein A."/>
            <person name="Muehling M."/>
            <person name="Daniel R."/>
        </authorList>
    </citation>
    <scope>NUCLEOTIDE SEQUENCE</scope>
</reference>
<dbReference type="EMBL" id="MLJW01000389">
    <property type="protein sequence ID" value="OIQ88076.1"/>
    <property type="molecule type" value="Genomic_DNA"/>
</dbReference>
<evidence type="ECO:0000313" key="2">
    <source>
        <dbReference type="EMBL" id="OIQ88076.1"/>
    </source>
</evidence>
<proteinExistence type="predicted"/>
<comment type="caution">
    <text evidence="2">The sequence shown here is derived from an EMBL/GenBank/DDBJ whole genome shotgun (WGS) entry which is preliminary data.</text>
</comment>
<keyword evidence="1" id="KW-0812">Transmembrane</keyword>
<keyword evidence="1" id="KW-0472">Membrane</keyword>
<protein>
    <submittedName>
        <fullName evidence="2">Uncharacterized protein</fullName>
    </submittedName>
</protein>
<name>A0A1J5R7P2_9ZZZZ</name>
<gene>
    <name evidence="2" type="ORF">GALL_300420</name>
</gene>